<dbReference type="Pfam" id="PF14060">
    <property type="entry name" value="DUF4252"/>
    <property type="match status" value="1"/>
</dbReference>
<accession>A0AAC9LM24</accession>
<name>A0AAC9LM24_9FLAO</name>
<dbReference type="EMBL" id="CP019352">
    <property type="protein sequence ID" value="APX99846.1"/>
    <property type="molecule type" value="Genomic_DNA"/>
</dbReference>
<reference evidence="2 3" key="1">
    <citation type="submission" date="2017-01" db="EMBL/GenBank/DDBJ databases">
        <title>Complete genome of Lacinutrix venerupis DOK2-8 isolated from seawater in Dokdo.</title>
        <authorList>
            <person name="Chi W.-J."/>
            <person name="Kim J.H."/>
        </authorList>
    </citation>
    <scope>NUCLEOTIDE SEQUENCE [LARGE SCALE GENOMIC DNA]</scope>
    <source>
        <strain evidence="2 3">DOK2-8</strain>
    </source>
</reference>
<dbReference type="KEGG" id="lvn:BWR22_05830"/>
<organism evidence="2 3">
    <name type="scientific">Lacinutrix venerupis</name>
    <dbReference type="NCBI Taxonomy" id="1486034"/>
    <lineage>
        <taxon>Bacteria</taxon>
        <taxon>Pseudomonadati</taxon>
        <taxon>Bacteroidota</taxon>
        <taxon>Flavobacteriia</taxon>
        <taxon>Flavobacteriales</taxon>
        <taxon>Flavobacteriaceae</taxon>
        <taxon>Lacinutrix</taxon>
    </lineage>
</organism>
<evidence type="ECO:0000313" key="3">
    <source>
        <dbReference type="Proteomes" id="UP000187506"/>
    </source>
</evidence>
<protein>
    <recommendedName>
        <fullName evidence="4">DUF4252 domain-containing protein</fullName>
    </recommendedName>
</protein>
<evidence type="ECO:0000313" key="2">
    <source>
        <dbReference type="EMBL" id="APX99846.1"/>
    </source>
</evidence>
<dbReference type="RefSeq" id="WP_076732494.1">
    <property type="nucleotide sequence ID" value="NZ_CP019352.1"/>
</dbReference>
<keyword evidence="3" id="KW-1185">Reference proteome</keyword>
<keyword evidence="1" id="KW-0732">Signal</keyword>
<gene>
    <name evidence="2" type="ORF">BWR22_05830</name>
</gene>
<feature type="signal peptide" evidence="1">
    <location>
        <begin position="1"/>
        <end position="25"/>
    </location>
</feature>
<dbReference type="Proteomes" id="UP000187506">
    <property type="component" value="Chromosome"/>
</dbReference>
<sequence length="181" mass="20721">MKSIIKTVCLSLCLALAVVSCKDEASIQSYFVDNQDKPEFLTLDLSLKMLDISKVELDEEQKQVYESFEKVNILAYKISKGNKETYAQELEKIKTIFKDERYNELMEFSDNGTKFIVNTVGDNNDVDEFLVLASSKELGFAVLRVLGKDMQPEKLYKLISKIQKADVAEGQLKKVMDYFKD</sequence>
<dbReference type="InterPro" id="IPR025348">
    <property type="entry name" value="DUF4252"/>
</dbReference>
<proteinExistence type="predicted"/>
<evidence type="ECO:0008006" key="4">
    <source>
        <dbReference type="Google" id="ProtNLM"/>
    </source>
</evidence>
<evidence type="ECO:0000256" key="1">
    <source>
        <dbReference type="SAM" id="SignalP"/>
    </source>
</evidence>
<dbReference type="AlphaFoldDB" id="A0AAC9LM24"/>
<dbReference type="PROSITE" id="PS51257">
    <property type="entry name" value="PROKAR_LIPOPROTEIN"/>
    <property type="match status" value="1"/>
</dbReference>
<feature type="chain" id="PRO_5042021634" description="DUF4252 domain-containing protein" evidence="1">
    <location>
        <begin position="26"/>
        <end position="181"/>
    </location>
</feature>